<proteinExistence type="predicted"/>
<dbReference type="RefSeq" id="WP_230867079.1">
    <property type="nucleotide sequence ID" value="NZ_CP046640.1"/>
</dbReference>
<reference evidence="1" key="1">
    <citation type="submission" date="2019-12" db="EMBL/GenBank/DDBJ databases">
        <authorList>
            <person name="zhang j."/>
            <person name="sun C.M."/>
        </authorList>
    </citation>
    <scope>NUCLEOTIDE SEQUENCE</scope>
    <source>
        <strain evidence="1">NS-1</strain>
    </source>
</reference>
<dbReference type="PROSITE" id="PS51257">
    <property type="entry name" value="PROKAR_LIPOPROTEIN"/>
    <property type="match status" value="1"/>
</dbReference>
<dbReference type="KEGG" id="ifn:GM661_12220"/>
<protein>
    <recommendedName>
        <fullName evidence="3">Lipoprotein</fullName>
    </recommendedName>
</protein>
<name>A0A8A7KKS0_9FIRM</name>
<gene>
    <name evidence="1" type="ORF">GM661_12220</name>
</gene>
<evidence type="ECO:0000313" key="1">
    <source>
        <dbReference type="EMBL" id="QTL98674.1"/>
    </source>
</evidence>
<evidence type="ECO:0000313" key="2">
    <source>
        <dbReference type="Proteomes" id="UP000665020"/>
    </source>
</evidence>
<sequence length="362" mass="42546">MEKKLKKIVLLLLTPLLIFSLTACKIGSHNEEAVRAKIKDYLYQKYGEEFIVDRIGTRNDDGITEYVARIYPKSIIGTNKEGDSYYYGSASVDKLSFGRLDEPGDSYSYVKMNLTGEKYLMPKVKEIFGDRVLLKVDSELKVWGRDDLIVKEYRKRDKNSNGVDAFLGYKESDFRVARKRVINDPKNNRLEIELYIYIFDRIDNEKEERRKQIFDFVQYLKQEGLFKYLELGVIFIDERVLATGYREYRQKINCSERVKEVIDGETVKLPPIELRKEMSEVLQREVDGMSEEELLASMGKIRKSELKDLIKYNMHSIALVYSLGILEEKYPSSITEEDKKNKYDVLDNIILERPYNYMYINN</sequence>
<accession>A0A8A7KKS0</accession>
<dbReference type="EMBL" id="CP046640">
    <property type="protein sequence ID" value="QTL98674.1"/>
    <property type="molecule type" value="Genomic_DNA"/>
</dbReference>
<dbReference type="AlphaFoldDB" id="A0A8A7KKS0"/>
<keyword evidence="2" id="KW-1185">Reference proteome</keyword>
<organism evidence="1 2">
    <name type="scientific">Iocasia fonsfrigidae</name>
    <dbReference type="NCBI Taxonomy" id="2682810"/>
    <lineage>
        <taxon>Bacteria</taxon>
        <taxon>Bacillati</taxon>
        <taxon>Bacillota</taxon>
        <taxon>Clostridia</taxon>
        <taxon>Halanaerobiales</taxon>
        <taxon>Halanaerobiaceae</taxon>
        <taxon>Iocasia</taxon>
    </lineage>
</organism>
<evidence type="ECO:0008006" key="3">
    <source>
        <dbReference type="Google" id="ProtNLM"/>
    </source>
</evidence>
<dbReference type="Proteomes" id="UP000665020">
    <property type="component" value="Chromosome"/>
</dbReference>